<accession>A0A2T2N3E6</accession>
<evidence type="ECO:0000256" key="1">
    <source>
        <dbReference type="SAM" id="SignalP"/>
    </source>
</evidence>
<keyword evidence="3" id="KW-1185">Reference proteome</keyword>
<reference evidence="2 3" key="1">
    <citation type="journal article" date="2018" name="Front. Microbiol.">
        <title>Genome-Wide Analysis of Corynespora cassiicola Leaf Fall Disease Putative Effectors.</title>
        <authorList>
            <person name="Lopez D."/>
            <person name="Ribeiro S."/>
            <person name="Label P."/>
            <person name="Fumanal B."/>
            <person name="Venisse J.S."/>
            <person name="Kohler A."/>
            <person name="de Oliveira R.R."/>
            <person name="Labutti K."/>
            <person name="Lipzen A."/>
            <person name="Lail K."/>
            <person name="Bauer D."/>
            <person name="Ohm R.A."/>
            <person name="Barry K.W."/>
            <person name="Spatafora J."/>
            <person name="Grigoriev I.V."/>
            <person name="Martin F.M."/>
            <person name="Pujade-Renaud V."/>
        </authorList>
    </citation>
    <scope>NUCLEOTIDE SEQUENCE [LARGE SCALE GENOMIC DNA]</scope>
    <source>
        <strain evidence="2 3">Philippines</strain>
    </source>
</reference>
<dbReference type="Proteomes" id="UP000240883">
    <property type="component" value="Unassembled WGS sequence"/>
</dbReference>
<feature type="chain" id="PRO_5015474361" description="Secreted protein" evidence="1">
    <location>
        <begin position="22"/>
        <end position="118"/>
    </location>
</feature>
<keyword evidence="1" id="KW-0732">Signal</keyword>
<dbReference type="EMBL" id="KZ678151">
    <property type="protein sequence ID" value="PSN59951.1"/>
    <property type="molecule type" value="Genomic_DNA"/>
</dbReference>
<gene>
    <name evidence="2" type="ORF">BS50DRAFT_215809</name>
</gene>
<protein>
    <recommendedName>
        <fullName evidence="4">Secreted protein</fullName>
    </recommendedName>
</protein>
<proteinExistence type="predicted"/>
<evidence type="ECO:0000313" key="2">
    <source>
        <dbReference type="EMBL" id="PSN59951.1"/>
    </source>
</evidence>
<evidence type="ECO:0000313" key="3">
    <source>
        <dbReference type="Proteomes" id="UP000240883"/>
    </source>
</evidence>
<feature type="signal peptide" evidence="1">
    <location>
        <begin position="1"/>
        <end position="21"/>
    </location>
</feature>
<dbReference type="AlphaFoldDB" id="A0A2T2N3E6"/>
<name>A0A2T2N3E6_CORCC</name>
<organism evidence="2 3">
    <name type="scientific">Corynespora cassiicola Philippines</name>
    <dbReference type="NCBI Taxonomy" id="1448308"/>
    <lineage>
        <taxon>Eukaryota</taxon>
        <taxon>Fungi</taxon>
        <taxon>Dikarya</taxon>
        <taxon>Ascomycota</taxon>
        <taxon>Pezizomycotina</taxon>
        <taxon>Dothideomycetes</taxon>
        <taxon>Pleosporomycetidae</taxon>
        <taxon>Pleosporales</taxon>
        <taxon>Corynesporascaceae</taxon>
        <taxon>Corynespora</taxon>
    </lineage>
</organism>
<sequence>MPWASFATIISILPIWHASQGLCMPKKLCNFVPGLSAAYALAESAIDPVSTATGAVGSHTPPRHPDVWALSSTSFFPLSHTWLRHGNASRQLRITLSTSISHDMASVSKSNDSSVRCA</sequence>
<evidence type="ECO:0008006" key="4">
    <source>
        <dbReference type="Google" id="ProtNLM"/>
    </source>
</evidence>